<reference evidence="1 2" key="1">
    <citation type="submission" date="2022-10" db="EMBL/GenBank/DDBJ databases">
        <title>Luteolibacter arcticus strain CCTCC AB 2014275, whole genome shotgun sequencing project.</title>
        <authorList>
            <person name="Zhao G."/>
            <person name="Shen L."/>
        </authorList>
    </citation>
    <scope>NUCLEOTIDE SEQUENCE [LARGE SCALE GENOMIC DNA]</scope>
    <source>
        <strain evidence="1 2">CCTCC AB 2014275</strain>
    </source>
</reference>
<sequence length="126" mass="14065">MLGIDERRLEGLVGSPDSAMVGEHLDPDGYIENILKLLPDTKHIHLVMGTSPLRSFGTRQKAVTDWIATAKNPKTGKLFTEMVYQPMLELLAYLRANGFKTYNVSGGGIEFMRPWAEKTYGIPPRS</sequence>
<dbReference type="CDD" id="cd01427">
    <property type="entry name" value="HAD_like"/>
    <property type="match status" value="1"/>
</dbReference>
<name>A0ABT3GJG4_9BACT</name>
<dbReference type="Gene3D" id="3.40.50.1000">
    <property type="entry name" value="HAD superfamily/HAD-like"/>
    <property type="match status" value="1"/>
</dbReference>
<dbReference type="Proteomes" id="UP001320876">
    <property type="component" value="Unassembled WGS sequence"/>
</dbReference>
<organism evidence="1 2">
    <name type="scientific">Luteolibacter arcticus</name>
    <dbReference type="NCBI Taxonomy" id="1581411"/>
    <lineage>
        <taxon>Bacteria</taxon>
        <taxon>Pseudomonadati</taxon>
        <taxon>Verrucomicrobiota</taxon>
        <taxon>Verrucomicrobiia</taxon>
        <taxon>Verrucomicrobiales</taxon>
        <taxon>Verrucomicrobiaceae</taxon>
        <taxon>Luteolibacter</taxon>
    </lineage>
</organism>
<evidence type="ECO:0000313" key="2">
    <source>
        <dbReference type="Proteomes" id="UP001320876"/>
    </source>
</evidence>
<accession>A0ABT3GJG4</accession>
<comment type="caution">
    <text evidence="1">The sequence shown here is derived from an EMBL/GenBank/DDBJ whole genome shotgun (WGS) entry which is preliminary data.</text>
</comment>
<keyword evidence="2" id="KW-1185">Reference proteome</keyword>
<proteinExistence type="predicted"/>
<dbReference type="EMBL" id="JAPDDT010000005">
    <property type="protein sequence ID" value="MCW1923621.1"/>
    <property type="molecule type" value="Genomic_DNA"/>
</dbReference>
<gene>
    <name evidence="1" type="ORF">OKA05_13735</name>
</gene>
<dbReference type="SUPFAM" id="SSF56784">
    <property type="entry name" value="HAD-like"/>
    <property type="match status" value="1"/>
</dbReference>
<dbReference type="InterPro" id="IPR023214">
    <property type="entry name" value="HAD_sf"/>
</dbReference>
<dbReference type="InterPro" id="IPR036412">
    <property type="entry name" value="HAD-like_sf"/>
</dbReference>
<protein>
    <submittedName>
        <fullName evidence="1">Uncharacterized protein</fullName>
    </submittedName>
</protein>
<evidence type="ECO:0000313" key="1">
    <source>
        <dbReference type="EMBL" id="MCW1923621.1"/>
    </source>
</evidence>